<dbReference type="PANTHER" id="PTHR30529">
    <property type="entry name" value="CYTOCHROME B561"/>
    <property type="match status" value="1"/>
</dbReference>
<keyword evidence="5" id="KW-0349">Heme</keyword>
<dbReference type="GO" id="GO:0022904">
    <property type="term" value="P:respiratory electron transport chain"/>
    <property type="evidence" value="ECO:0007669"/>
    <property type="project" value="InterPro"/>
</dbReference>
<keyword evidence="6 13" id="KW-0812">Transmembrane</keyword>
<dbReference type="GO" id="GO:0009055">
    <property type="term" value="F:electron transfer activity"/>
    <property type="evidence" value="ECO:0007669"/>
    <property type="project" value="InterPro"/>
</dbReference>
<dbReference type="RefSeq" id="WP_133675112.1">
    <property type="nucleotide sequence ID" value="NZ_SNZF01000012.1"/>
</dbReference>
<name>A0A4R6YEY6_9HYPH</name>
<keyword evidence="11 13" id="KW-0472">Membrane</keyword>
<evidence type="ECO:0000256" key="6">
    <source>
        <dbReference type="ARBA" id="ARBA00022692"/>
    </source>
</evidence>
<dbReference type="GO" id="GO:0005886">
    <property type="term" value="C:plasma membrane"/>
    <property type="evidence" value="ECO:0007669"/>
    <property type="project" value="UniProtKB-SubCell"/>
</dbReference>
<dbReference type="EMBL" id="SNZF01000012">
    <property type="protein sequence ID" value="TDR34810.1"/>
    <property type="molecule type" value="Genomic_DNA"/>
</dbReference>
<evidence type="ECO:0000256" key="7">
    <source>
        <dbReference type="ARBA" id="ARBA00022723"/>
    </source>
</evidence>
<evidence type="ECO:0000313" key="16">
    <source>
        <dbReference type="Proteomes" id="UP000294958"/>
    </source>
</evidence>
<dbReference type="GO" id="GO:0020037">
    <property type="term" value="F:heme binding"/>
    <property type="evidence" value="ECO:0007669"/>
    <property type="project" value="TreeGrafter"/>
</dbReference>
<keyword evidence="10" id="KW-0408">Iron</keyword>
<dbReference type="Pfam" id="PF01292">
    <property type="entry name" value="Ni_hydr_CYTB"/>
    <property type="match status" value="1"/>
</dbReference>
<evidence type="ECO:0000256" key="10">
    <source>
        <dbReference type="ARBA" id="ARBA00023004"/>
    </source>
</evidence>
<evidence type="ECO:0000256" key="8">
    <source>
        <dbReference type="ARBA" id="ARBA00022982"/>
    </source>
</evidence>
<evidence type="ECO:0000256" key="1">
    <source>
        <dbReference type="ARBA" id="ARBA00001970"/>
    </source>
</evidence>
<evidence type="ECO:0000256" key="3">
    <source>
        <dbReference type="ARBA" id="ARBA00022448"/>
    </source>
</evidence>
<evidence type="ECO:0000256" key="13">
    <source>
        <dbReference type="SAM" id="Phobius"/>
    </source>
</evidence>
<keyword evidence="3" id="KW-0813">Transport</keyword>
<protein>
    <submittedName>
        <fullName evidence="15">Cytochrome b561</fullName>
    </submittedName>
</protein>
<dbReference type="Proteomes" id="UP000294958">
    <property type="component" value="Unassembled WGS sequence"/>
</dbReference>
<keyword evidence="4" id="KW-1003">Cell membrane</keyword>
<feature type="transmembrane region" description="Helical" evidence="13">
    <location>
        <begin position="97"/>
        <end position="118"/>
    </location>
</feature>
<evidence type="ECO:0000256" key="5">
    <source>
        <dbReference type="ARBA" id="ARBA00022617"/>
    </source>
</evidence>
<evidence type="ECO:0000256" key="9">
    <source>
        <dbReference type="ARBA" id="ARBA00022989"/>
    </source>
</evidence>
<feature type="transmembrane region" description="Helical" evidence="13">
    <location>
        <begin position="130"/>
        <end position="150"/>
    </location>
</feature>
<comment type="cofactor">
    <cofactor evidence="1">
        <name>heme b</name>
        <dbReference type="ChEBI" id="CHEBI:60344"/>
    </cofactor>
</comment>
<evidence type="ECO:0000259" key="14">
    <source>
        <dbReference type="Pfam" id="PF01292"/>
    </source>
</evidence>
<accession>A0A4R6YEY6</accession>
<evidence type="ECO:0000256" key="11">
    <source>
        <dbReference type="ARBA" id="ARBA00023136"/>
    </source>
</evidence>
<organism evidence="15 16">
    <name type="scientific">Aquamicrobium defluvii</name>
    <dbReference type="NCBI Taxonomy" id="69279"/>
    <lineage>
        <taxon>Bacteria</taxon>
        <taxon>Pseudomonadati</taxon>
        <taxon>Pseudomonadota</taxon>
        <taxon>Alphaproteobacteria</taxon>
        <taxon>Hyphomicrobiales</taxon>
        <taxon>Phyllobacteriaceae</taxon>
        <taxon>Aquamicrobium</taxon>
    </lineage>
</organism>
<dbReference type="InterPro" id="IPR011577">
    <property type="entry name" value="Cyt_b561_bac/Ni-Hgenase"/>
</dbReference>
<dbReference type="SUPFAM" id="SSF81342">
    <property type="entry name" value="Transmembrane di-heme cytochromes"/>
    <property type="match status" value="1"/>
</dbReference>
<feature type="transmembrane region" description="Helical" evidence="13">
    <location>
        <begin position="12"/>
        <end position="29"/>
    </location>
</feature>
<keyword evidence="16" id="KW-1185">Reference proteome</keyword>
<dbReference type="GO" id="GO:0046872">
    <property type="term" value="F:metal ion binding"/>
    <property type="evidence" value="ECO:0007669"/>
    <property type="project" value="UniProtKB-KW"/>
</dbReference>
<comment type="subcellular location">
    <subcellularLocation>
        <location evidence="2">Cell membrane</location>
        <topology evidence="2">Multi-pass membrane protein</topology>
    </subcellularLocation>
</comment>
<keyword evidence="7" id="KW-0479">Metal-binding</keyword>
<proteinExistence type="inferred from homology"/>
<evidence type="ECO:0000313" key="15">
    <source>
        <dbReference type="EMBL" id="TDR34810.1"/>
    </source>
</evidence>
<comment type="similarity">
    <text evidence="12">Belongs to the cytochrome b561 family.</text>
</comment>
<dbReference type="InterPro" id="IPR016174">
    <property type="entry name" value="Di-haem_cyt_TM"/>
</dbReference>
<comment type="caution">
    <text evidence="15">The sequence shown here is derived from an EMBL/GenBank/DDBJ whole genome shotgun (WGS) entry which is preliminary data.</text>
</comment>
<feature type="domain" description="Cytochrome b561 bacterial/Ni-hydrogenase" evidence="14">
    <location>
        <begin position="6"/>
        <end position="159"/>
    </location>
</feature>
<dbReference type="PANTHER" id="PTHR30529:SF1">
    <property type="entry name" value="CYTOCHROME B561 HOMOLOG 2"/>
    <property type="match status" value="1"/>
</dbReference>
<keyword evidence="8" id="KW-0249">Electron transport</keyword>
<keyword evidence="9 13" id="KW-1133">Transmembrane helix</keyword>
<sequence length="159" mass="17050">MTKTMRHSTTQIALHWTVSVLVVGQYLFNEPIAQAWNAAADGLPVSFNPLILAHVAGGVLILALVAWRLVLKSQRAAPPPPDNEPALLRMAAQVAHWSLYGLLAAMSMSGMAAWLGGVEAAATAHGVLKVPLIALIALHLLAVIFHHLILKNPILKRMV</sequence>
<dbReference type="InterPro" id="IPR052168">
    <property type="entry name" value="Cytochrome_b561_oxidase"/>
</dbReference>
<evidence type="ECO:0000256" key="12">
    <source>
        <dbReference type="ARBA" id="ARBA00037975"/>
    </source>
</evidence>
<dbReference type="OrthoDB" id="8156287at2"/>
<feature type="transmembrane region" description="Helical" evidence="13">
    <location>
        <begin position="49"/>
        <end position="71"/>
    </location>
</feature>
<reference evidence="15 16" key="1">
    <citation type="submission" date="2019-03" db="EMBL/GenBank/DDBJ databases">
        <title>Genomic Encyclopedia of Type Strains, Phase IV (KMG-IV): sequencing the most valuable type-strain genomes for metagenomic binning, comparative biology and taxonomic classification.</title>
        <authorList>
            <person name="Goeker M."/>
        </authorList>
    </citation>
    <scope>NUCLEOTIDE SEQUENCE [LARGE SCALE GENOMIC DNA]</scope>
    <source>
        <strain evidence="15 16">DSM 11603</strain>
    </source>
</reference>
<gene>
    <name evidence="15" type="ORF">DES43_11222</name>
</gene>
<dbReference type="AlphaFoldDB" id="A0A4R6YEY6"/>
<evidence type="ECO:0000256" key="4">
    <source>
        <dbReference type="ARBA" id="ARBA00022475"/>
    </source>
</evidence>
<evidence type="ECO:0000256" key="2">
    <source>
        <dbReference type="ARBA" id="ARBA00004651"/>
    </source>
</evidence>